<reference evidence="2" key="1">
    <citation type="submission" date="2018-05" db="EMBL/GenBank/DDBJ databases">
        <title>Zavarzinia sp. HR-AS.</title>
        <authorList>
            <person name="Lee Y."/>
            <person name="Jeon C.O."/>
        </authorList>
    </citation>
    <scope>NUCLEOTIDE SEQUENCE [LARGE SCALE GENOMIC DNA]</scope>
    <source>
        <strain evidence="2">DSM 1231</strain>
    </source>
</reference>
<dbReference type="AlphaFoldDB" id="A0A317EAE7"/>
<keyword evidence="2" id="KW-1185">Reference proteome</keyword>
<organism evidence="1 2">
    <name type="scientific">Zavarzinia compransoris</name>
    <dbReference type="NCBI Taxonomy" id="1264899"/>
    <lineage>
        <taxon>Bacteria</taxon>
        <taxon>Pseudomonadati</taxon>
        <taxon>Pseudomonadota</taxon>
        <taxon>Alphaproteobacteria</taxon>
        <taxon>Rhodospirillales</taxon>
        <taxon>Zavarziniaceae</taxon>
        <taxon>Zavarzinia</taxon>
    </lineage>
</organism>
<dbReference type="OrthoDB" id="773332at2"/>
<dbReference type="EMBL" id="QGLF01000001">
    <property type="protein sequence ID" value="PWR24088.1"/>
    <property type="molecule type" value="Genomic_DNA"/>
</dbReference>
<comment type="caution">
    <text evidence="1">The sequence shown here is derived from an EMBL/GenBank/DDBJ whole genome shotgun (WGS) entry which is preliminary data.</text>
</comment>
<proteinExistence type="predicted"/>
<evidence type="ECO:0008006" key="3">
    <source>
        <dbReference type="Google" id="ProtNLM"/>
    </source>
</evidence>
<evidence type="ECO:0000313" key="1">
    <source>
        <dbReference type="EMBL" id="PWR24088.1"/>
    </source>
</evidence>
<name>A0A317EAE7_9PROT</name>
<dbReference type="Proteomes" id="UP000246077">
    <property type="component" value="Unassembled WGS sequence"/>
</dbReference>
<sequence>MPKPTTIALSRLRDIGWSLWDPIGLHRCDGAADEYDGYLMHVAGLLRRGVGKEACMEYLVHIEARHMGLGISENTFQRAKATVQALDIYLASLQDPES</sequence>
<gene>
    <name evidence="1" type="ORF">DKG75_03135</name>
</gene>
<protein>
    <recommendedName>
        <fullName evidence="3">Globin</fullName>
    </recommendedName>
</protein>
<accession>A0A317EAE7</accession>
<evidence type="ECO:0000313" key="2">
    <source>
        <dbReference type="Proteomes" id="UP000246077"/>
    </source>
</evidence>